<proteinExistence type="predicted"/>
<feature type="transmembrane region" description="Helical" evidence="7">
    <location>
        <begin position="356"/>
        <end position="375"/>
    </location>
</feature>
<feature type="domain" description="Major facilitator superfamily (MFS) profile" evidence="8">
    <location>
        <begin position="41"/>
        <end position="517"/>
    </location>
</feature>
<feature type="transmembrane region" description="Helical" evidence="7">
    <location>
        <begin position="83"/>
        <end position="102"/>
    </location>
</feature>
<feature type="transmembrane region" description="Helical" evidence="7">
    <location>
        <begin position="494"/>
        <end position="514"/>
    </location>
</feature>
<dbReference type="GO" id="GO:0022857">
    <property type="term" value="F:transmembrane transporter activity"/>
    <property type="evidence" value="ECO:0007669"/>
    <property type="project" value="InterPro"/>
</dbReference>
<dbReference type="PANTHER" id="PTHR23504:SF15">
    <property type="entry name" value="MAJOR FACILITATOR SUPERFAMILY (MFS) PROFILE DOMAIN-CONTAINING PROTEIN"/>
    <property type="match status" value="1"/>
</dbReference>
<comment type="caution">
    <text evidence="9">The sequence shown here is derived from an EMBL/GenBank/DDBJ whole genome shotgun (WGS) entry which is preliminary data.</text>
</comment>
<comment type="subcellular location">
    <subcellularLocation>
        <location evidence="1">Membrane</location>
        <topology evidence="1">Multi-pass membrane protein</topology>
    </subcellularLocation>
</comment>
<feature type="region of interest" description="Disordered" evidence="6">
    <location>
        <begin position="1"/>
        <end position="29"/>
    </location>
</feature>
<evidence type="ECO:0000256" key="2">
    <source>
        <dbReference type="ARBA" id="ARBA00022448"/>
    </source>
</evidence>
<evidence type="ECO:0000256" key="7">
    <source>
        <dbReference type="SAM" id="Phobius"/>
    </source>
</evidence>
<keyword evidence="4 7" id="KW-1133">Transmembrane helix</keyword>
<feature type="transmembrane region" description="Helical" evidence="7">
    <location>
        <begin position="315"/>
        <end position="336"/>
    </location>
</feature>
<dbReference type="InterPro" id="IPR011701">
    <property type="entry name" value="MFS"/>
</dbReference>
<keyword evidence="10" id="KW-1185">Reference proteome</keyword>
<evidence type="ECO:0000256" key="4">
    <source>
        <dbReference type="ARBA" id="ARBA00022989"/>
    </source>
</evidence>
<dbReference type="Proteomes" id="UP000521872">
    <property type="component" value="Unassembled WGS sequence"/>
</dbReference>
<dbReference type="EMBL" id="JAACJL010000045">
    <property type="protein sequence ID" value="KAF4614192.1"/>
    <property type="molecule type" value="Genomic_DNA"/>
</dbReference>
<feature type="transmembrane region" description="Helical" evidence="7">
    <location>
        <begin position="114"/>
        <end position="132"/>
    </location>
</feature>
<dbReference type="CDD" id="cd17330">
    <property type="entry name" value="MFS_SLC46_TetA_like"/>
    <property type="match status" value="1"/>
</dbReference>
<dbReference type="PANTHER" id="PTHR23504">
    <property type="entry name" value="MAJOR FACILITATOR SUPERFAMILY DOMAIN-CONTAINING PROTEIN 10"/>
    <property type="match status" value="1"/>
</dbReference>
<dbReference type="AlphaFoldDB" id="A0A8H4QN43"/>
<evidence type="ECO:0000256" key="5">
    <source>
        <dbReference type="ARBA" id="ARBA00023136"/>
    </source>
</evidence>
<feature type="region of interest" description="Disordered" evidence="6">
    <location>
        <begin position="272"/>
        <end position="302"/>
    </location>
</feature>
<feature type="transmembrane region" description="Helical" evidence="7">
    <location>
        <begin position="215"/>
        <end position="237"/>
    </location>
</feature>
<protein>
    <recommendedName>
        <fullName evidence="8">Major facilitator superfamily (MFS) profile domain-containing protein</fullName>
    </recommendedName>
</protein>
<keyword evidence="2" id="KW-0813">Transport</keyword>
<name>A0A8H4QN43_9AGAR</name>
<keyword evidence="3 7" id="KW-0812">Transmembrane</keyword>
<dbReference type="Pfam" id="PF07690">
    <property type="entry name" value="MFS_1"/>
    <property type="match status" value="1"/>
</dbReference>
<dbReference type="InterPro" id="IPR020846">
    <property type="entry name" value="MFS_dom"/>
</dbReference>
<evidence type="ECO:0000313" key="10">
    <source>
        <dbReference type="Proteomes" id="UP000521872"/>
    </source>
</evidence>
<dbReference type="SUPFAM" id="SSF103473">
    <property type="entry name" value="MFS general substrate transporter"/>
    <property type="match status" value="1"/>
</dbReference>
<keyword evidence="5 7" id="KW-0472">Membrane</keyword>
<dbReference type="PROSITE" id="PS50850">
    <property type="entry name" value="MFS"/>
    <property type="match status" value="1"/>
</dbReference>
<feature type="compositionally biased region" description="Polar residues" evidence="6">
    <location>
        <begin position="286"/>
        <end position="297"/>
    </location>
</feature>
<dbReference type="Gene3D" id="1.20.1250.20">
    <property type="entry name" value="MFS general substrate transporter like domains"/>
    <property type="match status" value="1"/>
</dbReference>
<evidence type="ECO:0000256" key="3">
    <source>
        <dbReference type="ARBA" id="ARBA00022692"/>
    </source>
</evidence>
<dbReference type="InterPro" id="IPR001958">
    <property type="entry name" value="Tet-R_TetA/multi-R_MdtG-like"/>
</dbReference>
<reference evidence="9 10" key="1">
    <citation type="submission" date="2019-12" db="EMBL/GenBank/DDBJ databases">
        <authorList>
            <person name="Floudas D."/>
            <person name="Bentzer J."/>
            <person name="Ahren D."/>
            <person name="Johansson T."/>
            <person name="Persson P."/>
            <person name="Tunlid A."/>
        </authorList>
    </citation>
    <scope>NUCLEOTIDE SEQUENCE [LARGE SCALE GENOMIC DNA]</scope>
    <source>
        <strain evidence="9 10">CBS 102.39</strain>
    </source>
</reference>
<evidence type="ECO:0000256" key="6">
    <source>
        <dbReference type="SAM" id="MobiDB-lite"/>
    </source>
</evidence>
<dbReference type="GO" id="GO:0016020">
    <property type="term" value="C:membrane"/>
    <property type="evidence" value="ECO:0007669"/>
    <property type="project" value="UniProtKB-SubCell"/>
</dbReference>
<feature type="compositionally biased region" description="Low complexity" evidence="6">
    <location>
        <begin position="9"/>
        <end position="20"/>
    </location>
</feature>
<accession>A0A8H4QN43</accession>
<evidence type="ECO:0000313" key="9">
    <source>
        <dbReference type="EMBL" id="KAF4614192.1"/>
    </source>
</evidence>
<sequence length="523" mass="57571">MTHNEASRAATAADTQQTDNADVHENYDSFDDKRTPLPLSRLISVFLIQGAEPVTATVIYPFINKFIRETGITNGNEAKTGYYAGIIESTFFFTECMTVVQWGYLSDRFGRRPVLLSAPLGLAFSMLVFGSSQTFWPLVWSRCFQGIFNGSIGVAKSVIAELTDSTNRGDAYAFSPLIWNTGVTIGPILGGLLSNPETQWPNSLGRIEYLKSHPYFLPCLIAAIFCLVVFMITFLTLRETLPSIVAQQKAVKIARDGCPNAETALLSSADESSTSYGARPQHHSRQATASSENSTLVDQPKPPNDGIRSILIRPVLMTCLNHIFLAFLDMSHFALIPLMYSTPLEFGGLGLDPFQIGFTLGTFGFLNALIQSIFLGGLIRKHGARKIYMIGFSSFLVCFSMYPCMKYFSQRAQRVDALTIMCMLTQLGFQMMISMAYASIQVLLVDSVPEGGRLGTANGILQMIGSGMRSIAPTFASSLFSISLQKHLAGGNMVYFILLAMTLVGVRCTWLLPLHDKRKRRSS</sequence>
<organism evidence="9 10">
    <name type="scientific">Agrocybe pediades</name>
    <dbReference type="NCBI Taxonomy" id="84607"/>
    <lineage>
        <taxon>Eukaryota</taxon>
        <taxon>Fungi</taxon>
        <taxon>Dikarya</taxon>
        <taxon>Basidiomycota</taxon>
        <taxon>Agaricomycotina</taxon>
        <taxon>Agaricomycetes</taxon>
        <taxon>Agaricomycetidae</taxon>
        <taxon>Agaricales</taxon>
        <taxon>Agaricineae</taxon>
        <taxon>Strophariaceae</taxon>
        <taxon>Agrocybe</taxon>
    </lineage>
</organism>
<evidence type="ECO:0000256" key="1">
    <source>
        <dbReference type="ARBA" id="ARBA00004141"/>
    </source>
</evidence>
<dbReference type="PRINTS" id="PR01035">
    <property type="entry name" value="TCRTETA"/>
</dbReference>
<dbReference type="InterPro" id="IPR036259">
    <property type="entry name" value="MFS_trans_sf"/>
</dbReference>
<evidence type="ECO:0000259" key="8">
    <source>
        <dbReference type="PROSITE" id="PS50850"/>
    </source>
</evidence>
<gene>
    <name evidence="9" type="ORF">D9613_007944</name>
</gene>